<protein>
    <submittedName>
        <fullName evidence="5">ABC transporter ATP-binding protein</fullName>
    </submittedName>
</protein>
<dbReference type="Gene3D" id="3.40.50.300">
    <property type="entry name" value="P-loop containing nucleotide triphosphate hydrolases"/>
    <property type="match status" value="1"/>
</dbReference>
<keyword evidence="2" id="KW-0547">Nucleotide-binding</keyword>
<dbReference type="InterPro" id="IPR003593">
    <property type="entry name" value="AAA+_ATPase"/>
</dbReference>
<reference evidence="5 6" key="1">
    <citation type="journal article" date="2016" name="Nat. Commun.">
        <title>Thousands of microbial genomes shed light on interconnected biogeochemical processes in an aquifer system.</title>
        <authorList>
            <person name="Anantharaman K."/>
            <person name="Brown C.T."/>
            <person name="Hug L.A."/>
            <person name="Sharon I."/>
            <person name="Castelle C.J."/>
            <person name="Probst A.J."/>
            <person name="Thomas B.C."/>
            <person name="Singh A."/>
            <person name="Wilkins M.J."/>
            <person name="Karaoz U."/>
            <person name="Brodie E.L."/>
            <person name="Williams K.H."/>
            <person name="Hubbard S.S."/>
            <person name="Banfield J.F."/>
        </authorList>
    </citation>
    <scope>NUCLEOTIDE SEQUENCE [LARGE SCALE GENOMIC DNA]</scope>
</reference>
<dbReference type="AlphaFoldDB" id="A0A1F4PZU8"/>
<evidence type="ECO:0000313" key="6">
    <source>
        <dbReference type="Proteomes" id="UP000178724"/>
    </source>
</evidence>
<dbReference type="PANTHER" id="PTHR43023:SF6">
    <property type="entry name" value="INTERMEMBRANE PHOSPHOLIPID TRANSPORT SYSTEM ATP-BINDING PROTEIN MLAF"/>
    <property type="match status" value="1"/>
</dbReference>
<dbReference type="CDD" id="cd03261">
    <property type="entry name" value="ABC_Org_Solvent_Resistant"/>
    <property type="match status" value="1"/>
</dbReference>
<dbReference type="InterPro" id="IPR027417">
    <property type="entry name" value="P-loop_NTPase"/>
</dbReference>
<dbReference type="SMART" id="SM00382">
    <property type="entry name" value="AAA"/>
    <property type="match status" value="1"/>
</dbReference>
<comment type="caution">
    <text evidence="5">The sequence shown here is derived from an EMBL/GenBank/DDBJ whole genome shotgun (WGS) entry which is preliminary data.</text>
</comment>
<sequence length="242" mass="26839">MIKFNNLTKYFGEKKVLQGINFDILDGESLAIIGPSGCGKSTLLRLILRIEEPTAGSISINGRDISRLNEDQLIAVREKIGMVFQSGALFDSLTVFENVAFALREHAKLSEREVARVVREKLKLVELEGTENLMPDELSGGMQKRVGIARALAFDPAIILYDEPTTGLDPITSVNIENLMVKLSRELKATSIVVTHVMQTVYKTAKRIVMLHEGRFIEVGSPEEAQKARDPVVRKFITGGKE</sequence>
<feature type="domain" description="ABC transporter" evidence="4">
    <location>
        <begin position="2"/>
        <end position="238"/>
    </location>
</feature>
<evidence type="ECO:0000313" key="5">
    <source>
        <dbReference type="EMBL" id="OGB89126.1"/>
    </source>
</evidence>
<evidence type="ECO:0000256" key="2">
    <source>
        <dbReference type="ARBA" id="ARBA00022741"/>
    </source>
</evidence>
<keyword evidence="1" id="KW-0813">Transport</keyword>
<gene>
    <name evidence="5" type="ORF">A2625_02255</name>
</gene>
<evidence type="ECO:0000256" key="3">
    <source>
        <dbReference type="ARBA" id="ARBA00022840"/>
    </source>
</evidence>
<proteinExistence type="predicted"/>
<dbReference type="Pfam" id="PF00005">
    <property type="entry name" value="ABC_tran"/>
    <property type="match status" value="1"/>
</dbReference>
<dbReference type="InterPro" id="IPR017871">
    <property type="entry name" value="ABC_transporter-like_CS"/>
</dbReference>
<evidence type="ECO:0000259" key="4">
    <source>
        <dbReference type="PROSITE" id="PS50893"/>
    </source>
</evidence>
<dbReference type="SUPFAM" id="SSF52540">
    <property type="entry name" value="P-loop containing nucleoside triphosphate hydrolases"/>
    <property type="match status" value="1"/>
</dbReference>
<dbReference type="PANTHER" id="PTHR43023">
    <property type="entry name" value="PROTEIN TRIGALACTOSYLDIACYLGLYCEROL 3, CHLOROPLASTIC"/>
    <property type="match status" value="1"/>
</dbReference>
<keyword evidence="3 5" id="KW-0067">ATP-binding</keyword>
<dbReference type="GO" id="GO:0005524">
    <property type="term" value="F:ATP binding"/>
    <property type="evidence" value="ECO:0007669"/>
    <property type="project" value="UniProtKB-KW"/>
</dbReference>
<dbReference type="Proteomes" id="UP000178724">
    <property type="component" value="Unassembled WGS sequence"/>
</dbReference>
<organism evidence="5 6">
    <name type="scientific">candidate division WOR-1 bacterium RIFCSPHIGHO2_01_FULL_53_15</name>
    <dbReference type="NCBI Taxonomy" id="1802564"/>
    <lineage>
        <taxon>Bacteria</taxon>
        <taxon>Bacillati</taxon>
        <taxon>Saganbacteria</taxon>
    </lineage>
</organism>
<dbReference type="GO" id="GO:0016887">
    <property type="term" value="F:ATP hydrolysis activity"/>
    <property type="evidence" value="ECO:0007669"/>
    <property type="project" value="InterPro"/>
</dbReference>
<dbReference type="PROSITE" id="PS50893">
    <property type="entry name" value="ABC_TRANSPORTER_2"/>
    <property type="match status" value="1"/>
</dbReference>
<dbReference type="EMBL" id="METM01000029">
    <property type="protein sequence ID" value="OGB89126.1"/>
    <property type="molecule type" value="Genomic_DNA"/>
</dbReference>
<dbReference type="InterPro" id="IPR003439">
    <property type="entry name" value="ABC_transporter-like_ATP-bd"/>
</dbReference>
<accession>A0A1F4PZU8</accession>
<dbReference type="PROSITE" id="PS00211">
    <property type="entry name" value="ABC_TRANSPORTER_1"/>
    <property type="match status" value="1"/>
</dbReference>
<evidence type="ECO:0000256" key="1">
    <source>
        <dbReference type="ARBA" id="ARBA00022448"/>
    </source>
</evidence>
<name>A0A1F4PZU8_UNCSA</name>